<evidence type="ECO:0000256" key="9">
    <source>
        <dbReference type="ARBA" id="ARBA00022989"/>
    </source>
</evidence>
<dbReference type="InterPro" id="IPR015424">
    <property type="entry name" value="PyrdxlP-dep_Trfase"/>
</dbReference>
<evidence type="ECO:0000256" key="11">
    <source>
        <dbReference type="ARBA" id="ARBA00023136"/>
    </source>
</evidence>
<keyword evidence="11" id="KW-0472">Membrane</keyword>
<dbReference type="AlphaFoldDB" id="A0A6G0TXQ9"/>
<dbReference type="GO" id="GO:0008117">
    <property type="term" value="F:sphinganine-1-phosphate aldolase activity"/>
    <property type="evidence" value="ECO:0007669"/>
    <property type="project" value="UniProtKB-EC"/>
</dbReference>
<evidence type="ECO:0000256" key="4">
    <source>
        <dbReference type="ARBA" id="ARBA00004991"/>
    </source>
</evidence>
<dbReference type="FunFam" id="6.10.140.2150:FF:000001">
    <property type="entry name" value="Sphingosine-1-phosphate lyase 1"/>
    <property type="match status" value="1"/>
</dbReference>
<keyword evidence="7 16" id="KW-0663">Pyridoxal phosphate</keyword>
<dbReference type="GO" id="GO:0019752">
    <property type="term" value="P:carboxylic acid metabolic process"/>
    <property type="evidence" value="ECO:0007669"/>
    <property type="project" value="InterPro"/>
</dbReference>
<comment type="similarity">
    <text evidence="13">Belongs to the group II decarboxylase family. Sphingosine-1-phosphate lyase subfamily.</text>
</comment>
<evidence type="ECO:0000313" key="19">
    <source>
        <dbReference type="Proteomes" id="UP000475862"/>
    </source>
</evidence>
<dbReference type="Proteomes" id="UP000475862">
    <property type="component" value="Unassembled WGS sequence"/>
</dbReference>
<dbReference type="PANTHER" id="PTHR42735">
    <property type="match status" value="1"/>
</dbReference>
<keyword evidence="19" id="KW-1185">Reference proteome</keyword>
<evidence type="ECO:0000256" key="12">
    <source>
        <dbReference type="ARBA" id="ARBA00023239"/>
    </source>
</evidence>
<dbReference type="Gene3D" id="3.40.640.10">
    <property type="entry name" value="Type I PLP-dependent aspartate aminotransferase-like (Major domain)"/>
    <property type="match status" value="1"/>
</dbReference>
<dbReference type="InterPro" id="IPR015421">
    <property type="entry name" value="PyrdxlP-dep_Trfase_major"/>
</dbReference>
<dbReference type="GO" id="GO:0005789">
    <property type="term" value="C:endoplasmic reticulum membrane"/>
    <property type="evidence" value="ECO:0007669"/>
    <property type="project" value="UniProtKB-SubCell"/>
</dbReference>
<keyword evidence="6" id="KW-0256">Endoplasmic reticulum</keyword>
<gene>
    <name evidence="18" type="ORF">AGLY_004981</name>
</gene>
<keyword evidence="8" id="KW-0746">Sphingolipid metabolism</keyword>
<comment type="cofactor">
    <cofactor evidence="1 16 17">
        <name>pyridoxal 5'-phosphate</name>
        <dbReference type="ChEBI" id="CHEBI:597326"/>
    </cofactor>
</comment>
<protein>
    <recommendedName>
        <fullName evidence="14">sphinganine-1-phosphate aldolase</fullName>
        <ecNumber evidence="14">4.1.2.27</ecNumber>
    </recommendedName>
    <alternativeName>
        <fullName evidence="15">Sphingosine-1-phosphate aldolase</fullName>
    </alternativeName>
</protein>
<dbReference type="InterPro" id="IPR015422">
    <property type="entry name" value="PyrdxlP-dep_Trfase_small"/>
</dbReference>
<organism evidence="18 19">
    <name type="scientific">Aphis glycines</name>
    <name type="common">Soybean aphid</name>
    <dbReference type="NCBI Taxonomy" id="307491"/>
    <lineage>
        <taxon>Eukaryota</taxon>
        <taxon>Metazoa</taxon>
        <taxon>Ecdysozoa</taxon>
        <taxon>Arthropoda</taxon>
        <taxon>Hexapoda</taxon>
        <taxon>Insecta</taxon>
        <taxon>Pterygota</taxon>
        <taxon>Neoptera</taxon>
        <taxon>Paraneoptera</taxon>
        <taxon>Hemiptera</taxon>
        <taxon>Sternorrhyncha</taxon>
        <taxon>Aphidomorpha</taxon>
        <taxon>Aphidoidea</taxon>
        <taxon>Aphididae</taxon>
        <taxon>Aphidini</taxon>
        <taxon>Aphis</taxon>
        <taxon>Aphis</taxon>
    </lineage>
</organism>
<dbReference type="GO" id="GO:0030149">
    <property type="term" value="P:sphingolipid catabolic process"/>
    <property type="evidence" value="ECO:0007669"/>
    <property type="project" value="TreeGrafter"/>
</dbReference>
<dbReference type="OrthoDB" id="10254570at2759"/>
<dbReference type="SUPFAM" id="SSF53383">
    <property type="entry name" value="PLP-dependent transferases"/>
    <property type="match status" value="1"/>
</dbReference>
<dbReference type="EC" id="4.1.2.27" evidence="14"/>
<evidence type="ECO:0000256" key="5">
    <source>
        <dbReference type="ARBA" id="ARBA00022692"/>
    </source>
</evidence>
<evidence type="ECO:0000256" key="6">
    <source>
        <dbReference type="ARBA" id="ARBA00022824"/>
    </source>
</evidence>
<evidence type="ECO:0000256" key="7">
    <source>
        <dbReference type="ARBA" id="ARBA00022898"/>
    </source>
</evidence>
<feature type="modified residue" description="N6-(pyridoxal phosphate)lysine" evidence="16">
    <location>
        <position position="392"/>
    </location>
</feature>
<dbReference type="GO" id="GO:0030170">
    <property type="term" value="F:pyridoxal phosphate binding"/>
    <property type="evidence" value="ECO:0007669"/>
    <property type="project" value="InterPro"/>
</dbReference>
<dbReference type="EMBL" id="VYZN01000014">
    <property type="protein sequence ID" value="KAE9539729.1"/>
    <property type="molecule type" value="Genomic_DNA"/>
</dbReference>
<keyword evidence="9" id="KW-1133">Transmembrane helix</keyword>
<dbReference type="FunFam" id="3.40.640.10:FF:000020">
    <property type="entry name" value="sphingosine-1-phosphate lyase 1"/>
    <property type="match status" value="1"/>
</dbReference>
<proteinExistence type="inferred from homology"/>
<reference evidence="18 19" key="1">
    <citation type="submission" date="2019-08" db="EMBL/GenBank/DDBJ databases">
        <title>The genome of the soybean aphid Biotype 1, its phylome, world population structure and adaptation to the North American continent.</title>
        <authorList>
            <person name="Giordano R."/>
            <person name="Donthu R.K."/>
            <person name="Hernandez A.G."/>
            <person name="Wright C.L."/>
            <person name="Zimin A.V."/>
        </authorList>
    </citation>
    <scope>NUCLEOTIDE SEQUENCE [LARGE SCALE GENOMIC DNA]</scope>
    <source>
        <tissue evidence="18">Whole aphids</tissue>
    </source>
</reference>
<evidence type="ECO:0000256" key="8">
    <source>
        <dbReference type="ARBA" id="ARBA00022919"/>
    </source>
</evidence>
<evidence type="ECO:0000256" key="17">
    <source>
        <dbReference type="RuleBase" id="RU000382"/>
    </source>
</evidence>
<evidence type="ECO:0000256" key="13">
    <source>
        <dbReference type="ARBA" id="ARBA00038302"/>
    </source>
</evidence>
<name>A0A6G0TXQ9_APHGL</name>
<dbReference type="Gene3D" id="6.10.140.2150">
    <property type="match status" value="1"/>
</dbReference>
<dbReference type="Gene3D" id="3.90.1150.10">
    <property type="entry name" value="Aspartate Aminotransferase, domain 1"/>
    <property type="match status" value="1"/>
</dbReference>
<evidence type="ECO:0000256" key="3">
    <source>
        <dbReference type="ARBA" id="ARBA00004760"/>
    </source>
</evidence>
<evidence type="ECO:0000256" key="14">
    <source>
        <dbReference type="ARBA" id="ARBA00038965"/>
    </source>
</evidence>
<dbReference type="InterPro" id="IPR050477">
    <property type="entry name" value="GrpII_AminoAcid_Decarb"/>
</dbReference>
<accession>A0A6G0TXQ9</accession>
<dbReference type="PANTHER" id="PTHR42735:SF6">
    <property type="entry name" value="SPHINGOSINE-1-PHOSPHATE LYASE 1"/>
    <property type="match status" value="1"/>
</dbReference>
<evidence type="ECO:0000256" key="10">
    <source>
        <dbReference type="ARBA" id="ARBA00023098"/>
    </source>
</evidence>
<evidence type="ECO:0000256" key="1">
    <source>
        <dbReference type="ARBA" id="ARBA00001933"/>
    </source>
</evidence>
<evidence type="ECO:0000256" key="16">
    <source>
        <dbReference type="PIRSR" id="PIRSR602129-50"/>
    </source>
</evidence>
<comment type="pathway">
    <text evidence="3">Lipid metabolism; sphingolipid metabolism.</text>
</comment>
<sequence length="593" mass="66989">MAGRHVATCTSYYYVFMLMYCDDGLENAINYLLRLRRIIPTIKLKMDLVNNGILLSKNSVNNLFGQREPWQVASITASSILTSYWLWNFLCQDESKCFQTLSLYNRFKKFTFTQIKKIPKFKKQVEEETKKISDLFENEVIENTKSEKYIIELPSQGIPRDELIKTVNRYLNLGKYNWKEGFISGAIYYYDEELIKLLTEVYGYASYTNPLHSDIFPGICKMEAEVVRLVVNLFHGDSNACGTMTSGGTESIIMACKAYRDYGKNECGIKKGEIIVPRSVHPAFDKAACYFGIKIIHIDLNPDTYTVNLKKMENAINKNTLLLVGSFPNFPYGTSDDIEAISALGLKYNIPVHVDCCLGGFIAAFMPQAGFPLPPFDFILPGVTSISADTHKYGYAPKGSSVVLYSDKKYRHNQYYVCTEWPGGHYGSPTISGSRSGGIIAACWATLMYFGMNGYITSTKEIMDTKIFIEEQLRSMEGIFIFGKPTTSVIAIGSNDFNIYRLSDALNARGWNLNTLQFPIGIHICITHLHTKPGVASLFIEDLRQELIEILKTPNVQLTGKMAMYGMSATLPDRTIVGDITRYFIDAMYYTPK</sequence>
<comment type="subcellular location">
    <subcellularLocation>
        <location evidence="2">Endoplasmic reticulum membrane</location>
        <topology evidence="2">Single-pass membrane protein</topology>
    </subcellularLocation>
</comment>
<keyword evidence="12 17" id="KW-0456">Lyase</keyword>
<dbReference type="InterPro" id="IPR002129">
    <property type="entry name" value="PyrdxlP-dep_de-COase"/>
</dbReference>
<evidence type="ECO:0000256" key="2">
    <source>
        <dbReference type="ARBA" id="ARBA00004389"/>
    </source>
</evidence>
<keyword evidence="5" id="KW-0812">Transmembrane</keyword>
<dbReference type="Pfam" id="PF00282">
    <property type="entry name" value="Pyridoxal_deC"/>
    <property type="match status" value="1"/>
</dbReference>
<evidence type="ECO:0000313" key="18">
    <source>
        <dbReference type="EMBL" id="KAE9539729.1"/>
    </source>
</evidence>
<evidence type="ECO:0000256" key="15">
    <source>
        <dbReference type="ARBA" id="ARBA00042568"/>
    </source>
</evidence>
<comment type="pathway">
    <text evidence="4">Sphingolipid metabolism.</text>
</comment>
<comment type="caution">
    <text evidence="18">The sequence shown here is derived from an EMBL/GenBank/DDBJ whole genome shotgun (WGS) entry which is preliminary data.</text>
</comment>
<keyword evidence="10" id="KW-0443">Lipid metabolism</keyword>